<name>A9EA34_9FLAO</name>
<dbReference type="EMBL" id="ABIB01000014">
    <property type="protein sequence ID" value="EDP94731.1"/>
    <property type="molecule type" value="Genomic_DNA"/>
</dbReference>
<dbReference type="OrthoDB" id="1421711at2"/>
<proteinExistence type="predicted"/>
<reference evidence="2 3" key="1">
    <citation type="journal article" date="2011" name="J. Bacteriol.">
        <title>Genome sequence of the algicidal bacterium Kordia algicida OT-1.</title>
        <authorList>
            <person name="Lee H.S."/>
            <person name="Kang S.G."/>
            <person name="Kwon K.K."/>
            <person name="Lee J.H."/>
            <person name="Kim S.J."/>
        </authorList>
    </citation>
    <scope>NUCLEOTIDE SEQUENCE [LARGE SCALE GENOMIC DNA]</scope>
    <source>
        <strain evidence="2 3">OT-1</strain>
    </source>
</reference>
<dbReference type="AlphaFoldDB" id="A9EA34"/>
<evidence type="ECO:0000313" key="2">
    <source>
        <dbReference type="EMBL" id="EDP94731.1"/>
    </source>
</evidence>
<protein>
    <submittedName>
        <fullName evidence="2">Uncharacterized protein</fullName>
    </submittedName>
</protein>
<organism evidence="2 3">
    <name type="scientific">Kordia algicida OT-1</name>
    <dbReference type="NCBI Taxonomy" id="391587"/>
    <lineage>
        <taxon>Bacteria</taxon>
        <taxon>Pseudomonadati</taxon>
        <taxon>Bacteroidota</taxon>
        <taxon>Flavobacteriia</taxon>
        <taxon>Flavobacteriales</taxon>
        <taxon>Flavobacteriaceae</taxon>
        <taxon>Kordia</taxon>
    </lineage>
</organism>
<keyword evidence="1" id="KW-0812">Transmembrane</keyword>
<sequence length="210" mass="23792">MNTQTLSNLGQNRIDYIVYHNIEKVSQLLYDYGFVVPDNDKHLAEAIKELVRKRGRKVIKQLIGLHPDKEAILKLYSAPIKSVCESCQNDSYNNAQNSCDSCGYSKYNGSGDEYNFLNQFENYTLAELNNYYNRILEESNKNPSNKKLAQEVQLIWNELRTRKAIAKKQAEQRPASGNFGFAPTKDDLIIVGVVFIAGIIIGNGLNFKSS</sequence>
<comment type="caution">
    <text evidence="2">The sequence shown here is derived from an EMBL/GenBank/DDBJ whole genome shotgun (WGS) entry which is preliminary data.</text>
</comment>
<dbReference type="STRING" id="391587.KAOT1_00605"/>
<evidence type="ECO:0000313" key="3">
    <source>
        <dbReference type="Proteomes" id="UP000002945"/>
    </source>
</evidence>
<keyword evidence="1" id="KW-0472">Membrane</keyword>
<dbReference type="HOGENOM" id="CLU_1308779_0_0_10"/>
<evidence type="ECO:0000256" key="1">
    <source>
        <dbReference type="SAM" id="Phobius"/>
    </source>
</evidence>
<dbReference type="RefSeq" id="WP_007092700.1">
    <property type="nucleotide sequence ID" value="NZ_CP142125.1"/>
</dbReference>
<keyword evidence="3" id="KW-1185">Reference proteome</keyword>
<accession>A9EA34</accession>
<gene>
    <name evidence="2" type="ORF">KAOT1_00605</name>
</gene>
<dbReference type="eggNOG" id="ENOG502ZUMC">
    <property type="taxonomic scope" value="Bacteria"/>
</dbReference>
<feature type="transmembrane region" description="Helical" evidence="1">
    <location>
        <begin position="188"/>
        <end position="207"/>
    </location>
</feature>
<dbReference type="Proteomes" id="UP000002945">
    <property type="component" value="Unassembled WGS sequence"/>
</dbReference>
<keyword evidence="1" id="KW-1133">Transmembrane helix</keyword>